<feature type="region of interest" description="Disordered" evidence="1">
    <location>
        <begin position="317"/>
        <end position="350"/>
    </location>
</feature>
<name>A0ABR4CPM6_9HELO</name>
<dbReference type="InterPro" id="IPR018306">
    <property type="entry name" value="Phage_T5_Orf172_DNA-bd"/>
</dbReference>
<dbReference type="EMBL" id="JAZHXI010000006">
    <property type="protein sequence ID" value="KAL2070999.1"/>
    <property type="molecule type" value="Genomic_DNA"/>
</dbReference>
<dbReference type="PANTHER" id="PTHR28094:SF1">
    <property type="entry name" value="MEIOTICALLY UP-REGULATED GENE 113 PROTEIN"/>
    <property type="match status" value="1"/>
</dbReference>
<sequence length="622" mass="69996">MSSPISSPPTTPSRLPSLPARCVIELSEIANQLLDKDNFLRFRCLAYHRFGRSLDQRRCVESCELPSKPLVFKQAKRILQRNTLVTYADYVGVIIRILFCKTHSELPTFKKYQLLEHCWKGDGSPEEVILLDAIRQAYQLPAIESVEAHIIKASNPSCHDNSSNPQLEPESVTQGEQTEVETSLAPTGTQRVEDIRQADHKPLGLIAVSMEHGENLVPNPPSHCNRSRSTPPRHGNKDAFPQESNIVADISTLEGTLPGCKCSTPSGIPPETSFDFSFPAPNIQLPLRPAGNVIARRSPAPPSPSTVSQVPEILLPANPAPSEELSKSAPGRVLADSPPDSSTPATFKSNEKPELWNREFWSRHDFSSSFSSTGDFIGHFRPTAMAKSSKDDTFLEQISKSAADTAPTLFETTIQHKMPAPTLNNRSNNDHGSFVPVVVDGWIRDAIKKPVTKEGFVYILRAPGYFEQNYPGEQPRVKIGMSVDVKARIAELKKSCGISVLERVDDRESIPHHLYYKLEELVHGELGNFRRVLNCKKCKTAHQEWFMVSEEVALQTVQRWRKFILREPYDDNGLLTSQWSQMIRSTNLKWPGGEEEYDDHDKRNDRWTRWLEEGIRSTRLLH</sequence>
<feature type="region of interest" description="Disordered" evidence="1">
    <location>
        <begin position="154"/>
        <end position="189"/>
    </location>
</feature>
<proteinExistence type="predicted"/>
<reference evidence="3 4" key="1">
    <citation type="journal article" date="2024" name="Commun. Biol.">
        <title>Comparative genomic analysis of thermophilic fungi reveals convergent evolutionary adaptations and gene losses.</title>
        <authorList>
            <person name="Steindorff A.S."/>
            <person name="Aguilar-Pontes M.V."/>
            <person name="Robinson A.J."/>
            <person name="Andreopoulos B."/>
            <person name="LaButti K."/>
            <person name="Kuo A."/>
            <person name="Mondo S."/>
            <person name="Riley R."/>
            <person name="Otillar R."/>
            <person name="Haridas S."/>
            <person name="Lipzen A."/>
            <person name="Grimwood J."/>
            <person name="Schmutz J."/>
            <person name="Clum A."/>
            <person name="Reid I.D."/>
            <person name="Moisan M.C."/>
            <person name="Butler G."/>
            <person name="Nguyen T.T.M."/>
            <person name="Dewar K."/>
            <person name="Conant G."/>
            <person name="Drula E."/>
            <person name="Henrissat B."/>
            <person name="Hansel C."/>
            <person name="Singer S."/>
            <person name="Hutchinson M.I."/>
            <person name="de Vries R.P."/>
            <person name="Natvig D.O."/>
            <person name="Powell A.J."/>
            <person name="Tsang A."/>
            <person name="Grigoriev I.V."/>
        </authorList>
    </citation>
    <scope>NUCLEOTIDE SEQUENCE [LARGE SCALE GENOMIC DNA]</scope>
    <source>
        <strain evidence="3 4">CBS 494.80</strain>
    </source>
</reference>
<dbReference type="PANTHER" id="PTHR28094">
    <property type="entry name" value="MEIOTICALLY UP-REGULATED GENE 113 PROTEIN"/>
    <property type="match status" value="1"/>
</dbReference>
<accession>A0ABR4CPM6</accession>
<evidence type="ECO:0000259" key="2">
    <source>
        <dbReference type="SMART" id="SM00974"/>
    </source>
</evidence>
<evidence type="ECO:0000313" key="4">
    <source>
        <dbReference type="Proteomes" id="UP001595075"/>
    </source>
</evidence>
<gene>
    <name evidence="3" type="ORF">VTL71DRAFT_14025</name>
</gene>
<dbReference type="Pfam" id="PF10544">
    <property type="entry name" value="T5orf172"/>
    <property type="match status" value="1"/>
</dbReference>
<feature type="region of interest" description="Disordered" evidence="1">
    <location>
        <begin position="215"/>
        <end position="240"/>
    </location>
</feature>
<feature type="domain" description="Bacteriophage T5 Orf172 DNA-binding" evidence="2">
    <location>
        <begin position="471"/>
        <end position="560"/>
    </location>
</feature>
<dbReference type="InterPro" id="IPR053006">
    <property type="entry name" value="Meiosis_regulatory"/>
</dbReference>
<dbReference type="Proteomes" id="UP001595075">
    <property type="component" value="Unassembled WGS sequence"/>
</dbReference>
<evidence type="ECO:0000313" key="3">
    <source>
        <dbReference type="EMBL" id="KAL2070999.1"/>
    </source>
</evidence>
<organism evidence="3 4">
    <name type="scientific">Oculimacula yallundae</name>
    <dbReference type="NCBI Taxonomy" id="86028"/>
    <lineage>
        <taxon>Eukaryota</taxon>
        <taxon>Fungi</taxon>
        <taxon>Dikarya</taxon>
        <taxon>Ascomycota</taxon>
        <taxon>Pezizomycotina</taxon>
        <taxon>Leotiomycetes</taxon>
        <taxon>Helotiales</taxon>
        <taxon>Ploettnerulaceae</taxon>
        <taxon>Oculimacula</taxon>
    </lineage>
</organism>
<keyword evidence="4" id="KW-1185">Reference proteome</keyword>
<feature type="compositionally biased region" description="Polar residues" evidence="1">
    <location>
        <begin position="339"/>
        <end position="348"/>
    </location>
</feature>
<protein>
    <recommendedName>
        <fullName evidence="2">Bacteriophage T5 Orf172 DNA-binding domain-containing protein</fullName>
    </recommendedName>
</protein>
<comment type="caution">
    <text evidence="3">The sequence shown here is derived from an EMBL/GenBank/DDBJ whole genome shotgun (WGS) entry which is preliminary data.</text>
</comment>
<dbReference type="SMART" id="SM00974">
    <property type="entry name" value="T5orf172"/>
    <property type="match status" value="1"/>
</dbReference>
<evidence type="ECO:0000256" key="1">
    <source>
        <dbReference type="SAM" id="MobiDB-lite"/>
    </source>
</evidence>